<dbReference type="InterPro" id="IPR023209">
    <property type="entry name" value="DAO"/>
</dbReference>
<dbReference type="InterPro" id="IPR006076">
    <property type="entry name" value="FAD-dep_OxRdtase"/>
</dbReference>
<comment type="caution">
    <text evidence="8">The sequence shown here is derived from an EMBL/GenBank/DDBJ whole genome shotgun (WGS) entry which is preliminary data.</text>
</comment>
<dbReference type="EMBL" id="VTPC01008357">
    <property type="protein sequence ID" value="KAF2892922.1"/>
    <property type="molecule type" value="Genomic_DNA"/>
</dbReference>
<feature type="binding site" evidence="6">
    <location>
        <position position="310"/>
    </location>
    <ligand>
        <name>D-dopa</name>
        <dbReference type="ChEBI" id="CHEBI:149689"/>
    </ligand>
</feature>
<evidence type="ECO:0000313" key="9">
    <source>
        <dbReference type="Proteomes" id="UP000801492"/>
    </source>
</evidence>
<keyword evidence="4 6" id="KW-0274">FAD</keyword>
<feature type="binding site" evidence="6">
    <location>
        <position position="225"/>
    </location>
    <ligand>
        <name>D-dopa</name>
        <dbReference type="ChEBI" id="CHEBI:149689"/>
    </ligand>
</feature>
<evidence type="ECO:0000313" key="8">
    <source>
        <dbReference type="EMBL" id="KAF2892922.1"/>
    </source>
</evidence>
<dbReference type="Pfam" id="PF01266">
    <property type="entry name" value="DAO"/>
    <property type="match status" value="1"/>
</dbReference>
<evidence type="ECO:0000256" key="2">
    <source>
        <dbReference type="ARBA" id="ARBA00006730"/>
    </source>
</evidence>
<organism evidence="8 9">
    <name type="scientific">Ignelater luminosus</name>
    <name type="common">Cucubano</name>
    <name type="synonym">Pyrophorus luminosus</name>
    <dbReference type="NCBI Taxonomy" id="2038154"/>
    <lineage>
        <taxon>Eukaryota</taxon>
        <taxon>Metazoa</taxon>
        <taxon>Ecdysozoa</taxon>
        <taxon>Arthropoda</taxon>
        <taxon>Hexapoda</taxon>
        <taxon>Insecta</taxon>
        <taxon>Pterygota</taxon>
        <taxon>Neoptera</taxon>
        <taxon>Endopterygota</taxon>
        <taxon>Coleoptera</taxon>
        <taxon>Polyphaga</taxon>
        <taxon>Elateriformia</taxon>
        <taxon>Elateroidea</taxon>
        <taxon>Elateridae</taxon>
        <taxon>Agrypninae</taxon>
        <taxon>Pyrophorini</taxon>
        <taxon>Ignelater</taxon>
    </lineage>
</organism>
<evidence type="ECO:0000256" key="5">
    <source>
        <dbReference type="ARBA" id="ARBA00023002"/>
    </source>
</evidence>
<dbReference type="GO" id="GO:0005737">
    <property type="term" value="C:cytoplasm"/>
    <property type="evidence" value="ECO:0007669"/>
    <property type="project" value="TreeGrafter"/>
</dbReference>
<dbReference type="AlphaFoldDB" id="A0A8K0CX30"/>
<dbReference type="GO" id="GO:0003884">
    <property type="term" value="F:D-amino-acid oxidase activity"/>
    <property type="evidence" value="ECO:0007669"/>
    <property type="project" value="InterPro"/>
</dbReference>
<evidence type="ECO:0000256" key="1">
    <source>
        <dbReference type="ARBA" id="ARBA00001974"/>
    </source>
</evidence>
<comment type="similarity">
    <text evidence="2">Belongs to the DAMOX/DASOX family.</text>
</comment>
<dbReference type="Gene3D" id="3.40.50.720">
    <property type="entry name" value="NAD(P)-binding Rossmann-like Domain"/>
    <property type="match status" value="1"/>
</dbReference>
<keyword evidence="5" id="KW-0560">Oxidoreductase</keyword>
<evidence type="ECO:0000259" key="7">
    <source>
        <dbReference type="Pfam" id="PF01266"/>
    </source>
</evidence>
<keyword evidence="9" id="KW-1185">Reference proteome</keyword>
<dbReference type="InterPro" id="IPR006181">
    <property type="entry name" value="D-amino_acid_oxidase_CS"/>
</dbReference>
<accession>A0A8K0CX30</accession>
<protein>
    <recommendedName>
        <fullName evidence="7">FAD dependent oxidoreductase domain-containing protein</fullName>
    </recommendedName>
</protein>
<feature type="binding site" evidence="6">
    <location>
        <begin position="309"/>
        <end position="314"/>
    </location>
    <ligand>
        <name>FAD</name>
        <dbReference type="ChEBI" id="CHEBI:57692"/>
    </ligand>
</feature>
<dbReference type="PROSITE" id="PS00677">
    <property type="entry name" value="DAO"/>
    <property type="match status" value="1"/>
</dbReference>
<evidence type="ECO:0000256" key="4">
    <source>
        <dbReference type="ARBA" id="ARBA00022827"/>
    </source>
</evidence>
<sequence>MSDLNIAVLGAGVVGLTTALELQKQFRGARVTVLADKFNEDTTSFVAAGLFRPSTYFRGPTEAITREWIRDSYNYWDDIRVTAEASEAGVAQLSGYVFSNLSPHIVRNHLIENVVPIYRAATEEERMICPGNWKYGSFFTSLLIECGIFLPWATDKFLNAGGKVRRKTVDALSHLAGQYDVTVNCTGIGAKFLCNDYKLVPIRGQVLKVHAPWVKMFFYGDYDTYVIPGFDSITLGGSRHFDNFNLNVCKYDSLGIRERCDSLLPSLKTAKLIGQRVGLRPHRDPVRVEKEVTNVYESKMKIVHNYGHGGYGVTTAPGTAKYAVQLVKEILAGNSKL</sequence>
<dbReference type="PANTHER" id="PTHR11530:SF17">
    <property type="entry name" value="RE49860P"/>
    <property type="match status" value="1"/>
</dbReference>
<feature type="binding site" evidence="6">
    <location>
        <position position="186"/>
    </location>
    <ligand>
        <name>FAD</name>
        <dbReference type="ChEBI" id="CHEBI:57692"/>
    </ligand>
</feature>
<keyword evidence="3" id="KW-0285">Flavoprotein</keyword>
<dbReference type="PIRSF" id="PIRSF000189">
    <property type="entry name" value="D-aa_oxidase"/>
    <property type="match status" value="1"/>
</dbReference>
<reference evidence="8" key="1">
    <citation type="submission" date="2019-08" db="EMBL/GenBank/DDBJ databases">
        <title>The genome of the North American firefly Photinus pyralis.</title>
        <authorList>
            <consortium name="Photinus pyralis genome working group"/>
            <person name="Fallon T.R."/>
            <person name="Sander Lower S.E."/>
            <person name="Weng J.-K."/>
        </authorList>
    </citation>
    <scope>NUCLEOTIDE SEQUENCE</scope>
    <source>
        <strain evidence="8">TRF0915ILg1</strain>
        <tissue evidence="8">Whole body</tissue>
    </source>
</reference>
<evidence type="ECO:0000256" key="3">
    <source>
        <dbReference type="ARBA" id="ARBA00022630"/>
    </source>
</evidence>
<dbReference type="SUPFAM" id="SSF54373">
    <property type="entry name" value="FAD-linked reductases, C-terminal domain"/>
    <property type="match status" value="1"/>
</dbReference>
<proteinExistence type="inferred from homology"/>
<dbReference type="Gene3D" id="3.30.9.10">
    <property type="entry name" value="D-Amino Acid Oxidase, subunit A, domain 2"/>
    <property type="match status" value="1"/>
</dbReference>
<feature type="binding site" evidence="6">
    <location>
        <begin position="43"/>
        <end position="44"/>
    </location>
    <ligand>
        <name>FAD</name>
        <dbReference type="ChEBI" id="CHEBI:57692"/>
    </ligand>
</feature>
<feature type="binding site" evidence="6">
    <location>
        <position position="169"/>
    </location>
    <ligand>
        <name>FAD</name>
        <dbReference type="ChEBI" id="CHEBI:57692"/>
    </ligand>
</feature>
<dbReference type="OrthoDB" id="2015447at2759"/>
<name>A0A8K0CX30_IGNLU</name>
<dbReference type="SUPFAM" id="SSF51971">
    <property type="entry name" value="Nucleotide-binding domain"/>
    <property type="match status" value="1"/>
</dbReference>
<feature type="binding site" evidence="6">
    <location>
        <begin position="48"/>
        <end position="50"/>
    </location>
    <ligand>
        <name>FAD</name>
        <dbReference type="ChEBI" id="CHEBI:57692"/>
    </ligand>
</feature>
<dbReference type="Proteomes" id="UP000801492">
    <property type="component" value="Unassembled WGS sequence"/>
</dbReference>
<feature type="domain" description="FAD dependent oxidoreductase" evidence="7">
    <location>
        <begin position="6"/>
        <end position="326"/>
    </location>
</feature>
<dbReference type="GO" id="GO:0071949">
    <property type="term" value="F:FAD binding"/>
    <property type="evidence" value="ECO:0007669"/>
    <property type="project" value="InterPro"/>
</dbReference>
<dbReference type="PANTHER" id="PTHR11530">
    <property type="entry name" value="D-AMINO ACID OXIDASE"/>
    <property type="match status" value="1"/>
</dbReference>
<dbReference type="GO" id="GO:0019478">
    <property type="term" value="P:D-amino acid catabolic process"/>
    <property type="evidence" value="ECO:0007669"/>
    <property type="project" value="TreeGrafter"/>
</dbReference>
<evidence type="ECO:0000256" key="6">
    <source>
        <dbReference type="PIRSR" id="PIRSR000189-1"/>
    </source>
</evidence>
<gene>
    <name evidence="8" type="ORF">ILUMI_13258</name>
</gene>
<feature type="binding site" evidence="6">
    <location>
        <position position="280"/>
    </location>
    <ligand>
        <name>D-dopa</name>
        <dbReference type="ChEBI" id="CHEBI:149689"/>
    </ligand>
</feature>
<comment type="cofactor">
    <cofactor evidence="1 6">
        <name>FAD</name>
        <dbReference type="ChEBI" id="CHEBI:57692"/>
    </cofactor>
</comment>